<dbReference type="PANTHER" id="PTHR33606:SF3">
    <property type="entry name" value="PROTEIN YCII"/>
    <property type="match status" value="1"/>
</dbReference>
<sequence>MKADARNAPMLFIIAGRDHPNGIDKRLEFRPQHRAHYEALGDDLILSGPFLDADGEPIGSMIIMRRDSQAAADAHVAVDPYVTENVFKTVRVDRWEWFMNRPDGLQD</sequence>
<dbReference type="Gene3D" id="3.30.70.1060">
    <property type="entry name" value="Dimeric alpha+beta barrel"/>
    <property type="match status" value="1"/>
</dbReference>
<feature type="domain" description="YCII-related" evidence="2">
    <location>
        <begin position="10"/>
        <end position="95"/>
    </location>
</feature>
<reference evidence="3 4" key="1">
    <citation type="submission" date="2019-10" db="EMBL/GenBank/DDBJ databases">
        <title>Cognatihalovulum marinum gen. nov. sp. nov., a new member of the family Rhodobacteraceae isolated from deep seawater of the Northwest Indian Ocean.</title>
        <authorList>
            <person name="Ruan C."/>
            <person name="Wang J."/>
            <person name="Zheng X."/>
            <person name="Song L."/>
            <person name="Zhu Y."/>
            <person name="Huang Y."/>
            <person name="Lu Z."/>
            <person name="Du W."/>
            <person name="Huang L."/>
            <person name="Dai X."/>
        </authorList>
    </citation>
    <scope>NUCLEOTIDE SEQUENCE [LARGE SCALE GENOMIC DNA]</scope>
    <source>
        <strain evidence="3 4">2CG4</strain>
    </source>
</reference>
<dbReference type="SUPFAM" id="SSF54909">
    <property type="entry name" value="Dimeric alpha+beta barrel"/>
    <property type="match status" value="1"/>
</dbReference>
<proteinExistence type="inferred from homology"/>
<evidence type="ECO:0000259" key="2">
    <source>
        <dbReference type="Pfam" id="PF03795"/>
    </source>
</evidence>
<evidence type="ECO:0000313" key="4">
    <source>
        <dbReference type="Proteomes" id="UP000474957"/>
    </source>
</evidence>
<dbReference type="EMBL" id="WIND01000003">
    <property type="protein sequence ID" value="MSU89337.1"/>
    <property type="molecule type" value="Genomic_DNA"/>
</dbReference>
<dbReference type="InterPro" id="IPR051807">
    <property type="entry name" value="Sec-metab_biosynth-assoc"/>
</dbReference>
<dbReference type="AlphaFoldDB" id="A0A6L5YYH8"/>
<dbReference type="InterPro" id="IPR005545">
    <property type="entry name" value="YCII"/>
</dbReference>
<gene>
    <name evidence="3" type="ORF">GE300_06855</name>
</gene>
<evidence type="ECO:0000256" key="1">
    <source>
        <dbReference type="ARBA" id="ARBA00007689"/>
    </source>
</evidence>
<dbReference type="InterPro" id="IPR011008">
    <property type="entry name" value="Dimeric_a/b-barrel"/>
</dbReference>
<dbReference type="Pfam" id="PF03795">
    <property type="entry name" value="YCII"/>
    <property type="match status" value="1"/>
</dbReference>
<accession>A0A6L5YYH8</accession>
<comment type="similarity">
    <text evidence="1">Belongs to the YciI family.</text>
</comment>
<name>A0A6L5YYH8_9RHOB</name>
<comment type="caution">
    <text evidence="3">The sequence shown here is derived from an EMBL/GenBank/DDBJ whole genome shotgun (WGS) entry which is preliminary data.</text>
</comment>
<evidence type="ECO:0000313" key="3">
    <source>
        <dbReference type="EMBL" id="MSU89337.1"/>
    </source>
</evidence>
<dbReference type="Proteomes" id="UP000474957">
    <property type="component" value="Unassembled WGS sequence"/>
</dbReference>
<dbReference type="PANTHER" id="PTHR33606">
    <property type="entry name" value="PROTEIN YCII"/>
    <property type="match status" value="1"/>
</dbReference>
<protein>
    <submittedName>
        <fullName evidence="3">YciI family protein</fullName>
    </submittedName>
</protein>
<keyword evidence="4" id="KW-1185">Reference proteome</keyword>
<organism evidence="3 4">
    <name type="scientific">Halovulum marinum</name>
    <dbReference type="NCBI Taxonomy" id="2662447"/>
    <lineage>
        <taxon>Bacteria</taxon>
        <taxon>Pseudomonadati</taxon>
        <taxon>Pseudomonadota</taxon>
        <taxon>Alphaproteobacteria</taxon>
        <taxon>Rhodobacterales</taxon>
        <taxon>Paracoccaceae</taxon>
        <taxon>Halovulum</taxon>
    </lineage>
</organism>